<evidence type="ECO:0000256" key="1">
    <source>
        <dbReference type="SAM" id="MobiDB-lite"/>
    </source>
</evidence>
<feature type="compositionally biased region" description="Polar residues" evidence="1">
    <location>
        <begin position="63"/>
        <end position="74"/>
    </location>
</feature>
<feature type="region of interest" description="Disordered" evidence="1">
    <location>
        <begin position="231"/>
        <end position="252"/>
    </location>
</feature>
<dbReference type="PANTHER" id="PTHR22949">
    <property type="entry name" value="WHITE COLLAR 2 PROTEIN WC2"/>
    <property type="match status" value="1"/>
</dbReference>
<name>A0AAN7D9S2_9FUNG</name>
<protein>
    <recommendedName>
        <fullName evidence="2">DUF8032 domain-containing protein</fullName>
    </recommendedName>
</protein>
<feature type="compositionally biased region" description="Low complexity" evidence="1">
    <location>
        <begin position="75"/>
        <end position="108"/>
    </location>
</feature>
<dbReference type="InterPro" id="IPR058345">
    <property type="entry name" value="DUF8032"/>
</dbReference>
<feature type="domain" description="DUF8032" evidence="2">
    <location>
        <begin position="122"/>
        <end position="215"/>
    </location>
</feature>
<organism evidence="3 4">
    <name type="scientific">Mucor velutinosus</name>
    <dbReference type="NCBI Taxonomy" id="708070"/>
    <lineage>
        <taxon>Eukaryota</taxon>
        <taxon>Fungi</taxon>
        <taxon>Fungi incertae sedis</taxon>
        <taxon>Mucoromycota</taxon>
        <taxon>Mucoromycotina</taxon>
        <taxon>Mucoromycetes</taxon>
        <taxon>Mucorales</taxon>
        <taxon>Mucorineae</taxon>
        <taxon>Mucoraceae</taxon>
        <taxon>Mucor</taxon>
    </lineage>
</organism>
<proteinExistence type="predicted"/>
<feature type="domain" description="DUF8032" evidence="2">
    <location>
        <begin position="269"/>
        <end position="359"/>
    </location>
</feature>
<accession>A0AAN7D9S2</accession>
<feature type="region of interest" description="Disordered" evidence="1">
    <location>
        <begin position="63"/>
        <end position="114"/>
    </location>
</feature>
<keyword evidence="4" id="KW-1185">Reference proteome</keyword>
<dbReference type="Proteomes" id="UP001304243">
    <property type="component" value="Unassembled WGS sequence"/>
</dbReference>
<dbReference type="PANTHER" id="PTHR22949:SF0">
    <property type="entry name" value="RE27538P"/>
    <property type="match status" value="1"/>
</dbReference>
<evidence type="ECO:0000259" key="2">
    <source>
        <dbReference type="Pfam" id="PF26087"/>
    </source>
</evidence>
<evidence type="ECO:0000313" key="4">
    <source>
        <dbReference type="Proteomes" id="UP001304243"/>
    </source>
</evidence>
<evidence type="ECO:0000313" key="3">
    <source>
        <dbReference type="EMBL" id="KAK4513393.1"/>
    </source>
</evidence>
<dbReference type="RefSeq" id="XP_064680059.1">
    <property type="nucleotide sequence ID" value="XM_064824682.1"/>
</dbReference>
<dbReference type="Pfam" id="PF26087">
    <property type="entry name" value="DUF8032"/>
    <property type="match status" value="2"/>
</dbReference>
<sequence length="571" mass="63142">MDFCTTDTDNTMLHSPTSLRLQDLITAPAKAEFLLELLTPDQISAIEQTLGNVKKRRLNKAPATTQTAVASPSFSPANPTSPISTTATTTPALKQSNNSTTNNNNSTSAPNEPVTEMKDGVEWVSFVYSHNRTLKRYSIRTDLPQIDLSVIDDKFKSENCVYPRANLPKEEYHGNRWAYETECNVLGWKLAWLNKDEIAGKRGLIQRAVDSYRNRYPSMRSRRVARQEKLMNGTLRKRKHREGDAENDQDMSSSLSGVTIQSAHHPKTIAIEDANNQRFRIKINVESVDLEEINIEFRKANCPYPRVMNIAQPNPPSSRWLEETMCNELAWKLAWLNPRHLAGKKNMLQRALDIYRSKFMPSLQPRKNSNRVAPIPPPSLTNTVSQQASLMDLLPVNTVPLTADALSAQNALYEQNSAVTAAAAASPAMSNMSGTTESLDFADCFSLADEENKDDAAANAAAAAVFCDLLLQDSSVLFDSASNTSTRMNSTSSYSSDSTACTPSPTMPNDPFSADFFDNFIMSSSTATDDPFYNMVIDSSATTTTAADLSKLYNTTIEDTFTASNLLDPLF</sequence>
<comment type="caution">
    <text evidence="3">The sequence shown here is derived from an EMBL/GenBank/DDBJ whole genome shotgun (WGS) entry which is preliminary data.</text>
</comment>
<dbReference type="EMBL" id="JASEJX010000016">
    <property type="protein sequence ID" value="KAK4513393.1"/>
    <property type="molecule type" value="Genomic_DNA"/>
</dbReference>
<dbReference type="GeneID" id="89949077"/>
<gene>
    <name evidence="3" type="ORF">ATC70_005391</name>
</gene>
<reference evidence="3 4" key="1">
    <citation type="submission" date="2022-11" db="EMBL/GenBank/DDBJ databases">
        <title>Mucor velutinosus strain NIH1002 WGS.</title>
        <authorList>
            <person name="Subramanian P."/>
            <person name="Mullikin J.C."/>
            <person name="Segre J.A."/>
            <person name="Zelazny A.M."/>
        </authorList>
    </citation>
    <scope>NUCLEOTIDE SEQUENCE [LARGE SCALE GENOMIC DNA]</scope>
    <source>
        <strain evidence="3 4">NIH1002</strain>
    </source>
</reference>
<dbReference type="AlphaFoldDB" id="A0AAN7D9S2"/>